<proteinExistence type="predicted"/>
<keyword evidence="3" id="KW-0677">Repeat</keyword>
<evidence type="ECO:0000256" key="4">
    <source>
        <dbReference type="ARBA" id="ARBA00023212"/>
    </source>
</evidence>
<dbReference type="GO" id="GO:0007052">
    <property type="term" value="P:mitotic spindle organization"/>
    <property type="evidence" value="ECO:0007669"/>
    <property type="project" value="TreeGrafter"/>
</dbReference>
<sequence>MKNENINSDKCLNQKKHVITTNQNILMNTDKHLHPKERFNKIKYIMEADHIRQVNRNENVNSDKYVNQKYVINTNRKIHMDVNQHLHSNELLNDIENIAELNVNKYANPHEHLIMVRFSLQSVIIESTFPHVFLELTDTAVNDCYKPLDLMIGKTINIYGRNFLINDCDLFTKTFYTKNFGVNSLQNCLCLQPERLEKDYIKLMENDYRILRYEAVLDSPRGDDKLRKFITSYRLSYDTISIHELPQRHTDSSFEHPQFYSPDDFYIGATIEAFHQRFIIRLADLFVLKYAEQFSPTVIESLR</sequence>
<dbReference type="PANTHER" id="PTHR12086">
    <property type="entry name" value="EF-HAND DOMAIN C-TERMINAL CONTAINING PROTEIN"/>
    <property type="match status" value="1"/>
</dbReference>
<dbReference type="GO" id="GO:0072686">
    <property type="term" value="C:mitotic spindle"/>
    <property type="evidence" value="ECO:0007669"/>
    <property type="project" value="TreeGrafter"/>
</dbReference>
<gene>
    <name evidence="7" type="ORF">SEV965_LOCUS24598</name>
</gene>
<keyword evidence="5" id="KW-0966">Cell projection</keyword>
<reference evidence="7" key="1">
    <citation type="submission" date="2021-02" db="EMBL/GenBank/DDBJ databases">
        <authorList>
            <person name="Nowell W R."/>
        </authorList>
    </citation>
    <scope>NUCLEOTIDE SEQUENCE</scope>
</reference>
<feature type="domain" description="DM10" evidence="6">
    <location>
        <begin position="207"/>
        <end position="295"/>
    </location>
</feature>
<evidence type="ECO:0000259" key="6">
    <source>
        <dbReference type="PROSITE" id="PS51336"/>
    </source>
</evidence>
<dbReference type="GO" id="GO:0005930">
    <property type="term" value="C:axoneme"/>
    <property type="evidence" value="ECO:0007669"/>
    <property type="project" value="UniProtKB-SubCell"/>
</dbReference>
<name>A0A815BD12_9BILA</name>
<dbReference type="GO" id="GO:0000281">
    <property type="term" value="P:mitotic cytokinesis"/>
    <property type="evidence" value="ECO:0007669"/>
    <property type="project" value="TreeGrafter"/>
</dbReference>
<evidence type="ECO:0000256" key="1">
    <source>
        <dbReference type="ARBA" id="ARBA00004430"/>
    </source>
</evidence>
<dbReference type="GO" id="GO:0043014">
    <property type="term" value="F:alpha-tubulin binding"/>
    <property type="evidence" value="ECO:0007669"/>
    <property type="project" value="TreeGrafter"/>
</dbReference>
<dbReference type="SMART" id="SM00676">
    <property type="entry name" value="DM10"/>
    <property type="match status" value="2"/>
</dbReference>
<dbReference type="Pfam" id="PF06565">
    <property type="entry name" value="DM10_dom"/>
    <property type="match status" value="2"/>
</dbReference>
<dbReference type="Gene3D" id="2.30.29.170">
    <property type="match status" value="2"/>
</dbReference>
<dbReference type="AlphaFoldDB" id="A0A815BD12"/>
<dbReference type="PANTHER" id="PTHR12086:SF9">
    <property type="entry name" value="EF-HAND DOMAIN-CONTAINING PROTEIN 1"/>
    <property type="match status" value="1"/>
</dbReference>
<evidence type="ECO:0000256" key="5">
    <source>
        <dbReference type="ARBA" id="ARBA00023273"/>
    </source>
</evidence>
<evidence type="ECO:0000256" key="2">
    <source>
        <dbReference type="ARBA" id="ARBA00022490"/>
    </source>
</evidence>
<comment type="caution">
    <text evidence="7">The sequence shown here is derived from an EMBL/GenBank/DDBJ whole genome shotgun (WGS) entry which is preliminary data.</text>
</comment>
<keyword evidence="4" id="KW-0206">Cytoskeleton</keyword>
<comment type="subcellular location">
    <subcellularLocation>
        <location evidence="1">Cytoplasm</location>
        <location evidence="1">Cytoskeleton</location>
        <location evidence="1">Cilium axoneme</location>
    </subcellularLocation>
</comment>
<dbReference type="InterPro" id="IPR040193">
    <property type="entry name" value="EFHC1/EFHC2/EFHB"/>
</dbReference>
<dbReference type="Proteomes" id="UP000663889">
    <property type="component" value="Unassembled WGS sequence"/>
</dbReference>
<keyword evidence="2" id="KW-0963">Cytoplasm</keyword>
<dbReference type="PROSITE" id="PS51336">
    <property type="entry name" value="DM10"/>
    <property type="match status" value="1"/>
</dbReference>
<evidence type="ECO:0000313" key="7">
    <source>
        <dbReference type="EMBL" id="CAF1268052.1"/>
    </source>
</evidence>
<dbReference type="EMBL" id="CAJNOU010001909">
    <property type="protein sequence ID" value="CAF1268052.1"/>
    <property type="molecule type" value="Genomic_DNA"/>
</dbReference>
<dbReference type="GO" id="GO:0060285">
    <property type="term" value="P:cilium-dependent cell motility"/>
    <property type="evidence" value="ECO:0007669"/>
    <property type="project" value="TreeGrafter"/>
</dbReference>
<protein>
    <recommendedName>
        <fullName evidence="6">DM10 domain-containing protein</fullName>
    </recommendedName>
</protein>
<dbReference type="InterPro" id="IPR006602">
    <property type="entry name" value="DM10_dom"/>
</dbReference>
<accession>A0A815BD12</accession>
<organism evidence="7 8">
    <name type="scientific">Rotaria sordida</name>
    <dbReference type="NCBI Taxonomy" id="392033"/>
    <lineage>
        <taxon>Eukaryota</taxon>
        <taxon>Metazoa</taxon>
        <taxon>Spiralia</taxon>
        <taxon>Gnathifera</taxon>
        <taxon>Rotifera</taxon>
        <taxon>Eurotatoria</taxon>
        <taxon>Bdelloidea</taxon>
        <taxon>Philodinida</taxon>
        <taxon>Philodinidae</taxon>
        <taxon>Rotaria</taxon>
    </lineage>
</organism>
<evidence type="ECO:0000313" key="8">
    <source>
        <dbReference type="Proteomes" id="UP000663889"/>
    </source>
</evidence>
<evidence type="ECO:0000256" key="3">
    <source>
        <dbReference type="ARBA" id="ARBA00022737"/>
    </source>
</evidence>